<feature type="transmembrane region" description="Helical" evidence="1">
    <location>
        <begin position="79"/>
        <end position="102"/>
    </location>
</feature>
<sequence length="190" mass="21977">MVEKDLLSLRVDLAKRSKWNIGYFASGCFFWIFVGFVTNNYSVEKSRIYLVLGTFFIFPMALLLSKIFKADPFSTKNTLGKLIGITHMCVVFFSLPLVVLTAMTEPNSLILVMAVLYCLDFYVMAWSFGTWIFTAHAILRIIIVTLIYMVFPAYIFTIIPFSIAFLYLITIIFSQILRKRWINNQVNNLK</sequence>
<dbReference type="Pfam" id="PF22765">
    <property type="entry name" value="DUF7010"/>
    <property type="match status" value="1"/>
</dbReference>
<dbReference type="Proteomes" id="UP000662783">
    <property type="component" value="Chromosome"/>
</dbReference>
<gene>
    <name evidence="2" type="ORF">JR347_06160</name>
</gene>
<dbReference type="EMBL" id="CP070608">
    <property type="protein sequence ID" value="QSE98660.1"/>
    <property type="molecule type" value="Genomic_DNA"/>
</dbReference>
<keyword evidence="3" id="KW-1185">Reference proteome</keyword>
<dbReference type="RefSeq" id="WP_205723174.1">
    <property type="nucleotide sequence ID" value="NZ_CP070608.1"/>
</dbReference>
<evidence type="ECO:0000313" key="2">
    <source>
        <dbReference type="EMBL" id="QSE98660.1"/>
    </source>
</evidence>
<dbReference type="AlphaFoldDB" id="A0A974WLX7"/>
<protein>
    <submittedName>
        <fullName evidence="2">Uncharacterized protein</fullName>
    </submittedName>
</protein>
<keyword evidence="1" id="KW-0812">Transmembrane</keyword>
<evidence type="ECO:0000313" key="3">
    <source>
        <dbReference type="Proteomes" id="UP000662783"/>
    </source>
</evidence>
<feature type="transmembrane region" description="Helical" evidence="1">
    <location>
        <begin position="21"/>
        <end position="42"/>
    </location>
</feature>
<proteinExistence type="predicted"/>
<keyword evidence="1" id="KW-1133">Transmembrane helix</keyword>
<reference evidence="2" key="1">
    <citation type="submission" date="2021-02" db="EMBL/GenBank/DDBJ databases">
        <title>Fulvivirga sp. S481 isolated from sea water.</title>
        <authorList>
            <person name="Bae S.S."/>
            <person name="Baek K."/>
        </authorList>
    </citation>
    <scope>NUCLEOTIDE SEQUENCE</scope>
    <source>
        <strain evidence="2">S481</strain>
    </source>
</reference>
<feature type="transmembrane region" description="Helical" evidence="1">
    <location>
        <begin position="157"/>
        <end position="177"/>
    </location>
</feature>
<accession>A0A974WLX7</accession>
<feature type="transmembrane region" description="Helical" evidence="1">
    <location>
        <begin position="108"/>
        <end position="125"/>
    </location>
</feature>
<name>A0A974WLX7_9BACT</name>
<feature type="transmembrane region" description="Helical" evidence="1">
    <location>
        <begin position="48"/>
        <end position="67"/>
    </location>
</feature>
<evidence type="ECO:0000256" key="1">
    <source>
        <dbReference type="SAM" id="Phobius"/>
    </source>
</evidence>
<keyword evidence="1" id="KW-0472">Membrane</keyword>
<organism evidence="2 3">
    <name type="scientific">Fulvivirga lutea</name>
    <dbReference type="NCBI Taxonomy" id="2810512"/>
    <lineage>
        <taxon>Bacteria</taxon>
        <taxon>Pseudomonadati</taxon>
        <taxon>Bacteroidota</taxon>
        <taxon>Cytophagia</taxon>
        <taxon>Cytophagales</taxon>
        <taxon>Fulvivirgaceae</taxon>
        <taxon>Fulvivirga</taxon>
    </lineage>
</organism>
<dbReference type="KEGG" id="fuv:JR347_06160"/>
<feature type="transmembrane region" description="Helical" evidence="1">
    <location>
        <begin position="132"/>
        <end position="151"/>
    </location>
</feature>
<dbReference type="InterPro" id="IPR053824">
    <property type="entry name" value="DUF7010"/>
</dbReference>